<sequence>MSKKRHATAGQMDLFATPAPVTGPAAWAGIEEWVAAAVGEVLKHDARSREEIAGAMTAAIGTDPDRAVSRWILDAYASPARDGHNISLGRAFVLAAVTGDRSMIESLVERLGGRILWDKEILVAQLGQLKAREAAIKEEIRRLNQSVRPIHRGGNVA</sequence>
<accession>A0ABY7TGI2</accession>
<evidence type="ECO:0000313" key="2">
    <source>
        <dbReference type="Proteomes" id="UP001220395"/>
    </source>
</evidence>
<reference evidence="1 2" key="1">
    <citation type="submission" date="2023-02" db="EMBL/GenBank/DDBJ databases">
        <title>Genome sequence of Sphingomonas naphthae.</title>
        <authorList>
            <person name="Kim S."/>
            <person name="Heo J."/>
            <person name="Kwon S.-W."/>
        </authorList>
    </citation>
    <scope>NUCLEOTIDE SEQUENCE [LARGE SCALE GENOMIC DNA]</scope>
    <source>
        <strain evidence="1 2">KACC 18716</strain>
    </source>
</reference>
<keyword evidence="2" id="KW-1185">Reference proteome</keyword>
<gene>
    <name evidence="1" type="ORF">PQ455_10515</name>
</gene>
<evidence type="ECO:0000313" key="1">
    <source>
        <dbReference type="EMBL" id="WCT72081.1"/>
    </source>
</evidence>
<protein>
    <submittedName>
        <fullName evidence="1">Uncharacterized protein</fullName>
    </submittedName>
</protein>
<dbReference type="EMBL" id="CP117411">
    <property type="protein sequence ID" value="WCT72081.1"/>
    <property type="molecule type" value="Genomic_DNA"/>
</dbReference>
<dbReference type="Proteomes" id="UP001220395">
    <property type="component" value="Chromosome"/>
</dbReference>
<proteinExistence type="predicted"/>
<dbReference type="RefSeq" id="WP_273686031.1">
    <property type="nucleotide sequence ID" value="NZ_CP117411.1"/>
</dbReference>
<name>A0ABY7TGI2_9SPHN</name>
<organism evidence="1 2">
    <name type="scientific">Sphingomonas naphthae</name>
    <dbReference type="NCBI Taxonomy" id="1813468"/>
    <lineage>
        <taxon>Bacteria</taxon>
        <taxon>Pseudomonadati</taxon>
        <taxon>Pseudomonadota</taxon>
        <taxon>Alphaproteobacteria</taxon>
        <taxon>Sphingomonadales</taxon>
        <taxon>Sphingomonadaceae</taxon>
        <taxon>Sphingomonas</taxon>
    </lineage>
</organism>